<dbReference type="Proteomes" id="UP000597656">
    <property type="component" value="Unassembled WGS sequence"/>
</dbReference>
<evidence type="ECO:0000256" key="1">
    <source>
        <dbReference type="SAM" id="MobiDB-lite"/>
    </source>
</evidence>
<evidence type="ECO:0000313" key="3">
    <source>
        <dbReference type="Proteomes" id="UP000597656"/>
    </source>
</evidence>
<name>A0ABQ2IUY7_9PSEU</name>
<protein>
    <submittedName>
        <fullName evidence="2">Uncharacterized protein</fullName>
    </submittedName>
</protein>
<proteinExistence type="predicted"/>
<keyword evidence="3" id="KW-1185">Reference proteome</keyword>
<evidence type="ECO:0000313" key="2">
    <source>
        <dbReference type="EMBL" id="GGN28938.1"/>
    </source>
</evidence>
<reference evidence="3" key="1">
    <citation type="journal article" date="2019" name="Int. J. Syst. Evol. Microbiol.">
        <title>The Global Catalogue of Microorganisms (GCM) 10K type strain sequencing project: providing services to taxonomists for standard genome sequencing and annotation.</title>
        <authorList>
            <consortium name="The Broad Institute Genomics Platform"/>
            <consortium name="The Broad Institute Genome Sequencing Center for Infectious Disease"/>
            <person name="Wu L."/>
            <person name="Ma J."/>
        </authorList>
    </citation>
    <scope>NUCLEOTIDE SEQUENCE [LARGE SCALE GENOMIC DNA]</scope>
    <source>
        <strain evidence="3">CGMCC 4.7319</strain>
    </source>
</reference>
<gene>
    <name evidence="2" type="ORF">GCM10011609_85560</name>
</gene>
<feature type="region of interest" description="Disordered" evidence="1">
    <location>
        <begin position="81"/>
        <end position="103"/>
    </location>
</feature>
<accession>A0ABQ2IUY7</accession>
<feature type="compositionally biased region" description="Low complexity" evidence="1">
    <location>
        <begin position="84"/>
        <end position="102"/>
    </location>
</feature>
<dbReference type="EMBL" id="BMNC01000029">
    <property type="protein sequence ID" value="GGN28938.1"/>
    <property type="molecule type" value="Genomic_DNA"/>
</dbReference>
<organism evidence="2 3">
    <name type="scientific">Lentzea pudingi</name>
    <dbReference type="NCBI Taxonomy" id="1789439"/>
    <lineage>
        <taxon>Bacteria</taxon>
        <taxon>Bacillati</taxon>
        <taxon>Actinomycetota</taxon>
        <taxon>Actinomycetes</taxon>
        <taxon>Pseudonocardiales</taxon>
        <taxon>Pseudonocardiaceae</taxon>
        <taxon>Lentzea</taxon>
    </lineage>
</organism>
<sequence length="120" mass="12947">MAGMTDRVHGGLAELYDMDGEISTLEDLVRERLGPTVDNYDVDAIVQEYREAVNARLGETGMSLDANSDVVADGFIEDNPRNFSMTRCSTPSSRRSSSGTGTEIPALRSSMITLVISGRG</sequence>
<comment type="caution">
    <text evidence="2">The sequence shown here is derived from an EMBL/GenBank/DDBJ whole genome shotgun (WGS) entry which is preliminary data.</text>
</comment>